<dbReference type="HAMAP" id="MF_00796">
    <property type="entry name" value="NTPase_1"/>
    <property type="match status" value="1"/>
</dbReference>
<dbReference type="InterPro" id="IPR004948">
    <property type="entry name" value="Nuc-triphosphatase_THEP1"/>
</dbReference>
<comment type="caution">
    <text evidence="6">The sequence shown here is derived from an EMBL/GenBank/DDBJ whole genome shotgun (WGS) entry which is preliminary data.</text>
</comment>
<dbReference type="EC" id="3.6.1.15" evidence="4"/>
<comment type="similarity">
    <text evidence="4">Belongs to the THEP1 NTPase family.</text>
</comment>
<reference evidence="6 7" key="1">
    <citation type="submission" date="2023-03" db="EMBL/GenBank/DDBJ databases">
        <title>WGS of Methanotrichaceae archaeon Mx.</title>
        <authorList>
            <person name="Sorokin D.Y."/>
            <person name="Merkel A.Y."/>
        </authorList>
    </citation>
    <scope>NUCLEOTIDE SEQUENCE [LARGE SCALE GENOMIC DNA]</scope>
    <source>
        <strain evidence="6 7">Mx</strain>
    </source>
</reference>
<protein>
    <recommendedName>
        <fullName evidence="4">Nucleoside-triphosphatase P0O15_04035</fullName>
        <shortName evidence="4">NTPase</shortName>
        <ecNumber evidence="4">3.6.1.15</ecNumber>
    </recommendedName>
    <alternativeName>
        <fullName evidence="4">Nucleoside triphosphate phosphohydrolase</fullName>
    </alternativeName>
</protein>
<dbReference type="NCBIfam" id="NF010248">
    <property type="entry name" value="PRK13695.1"/>
    <property type="match status" value="1"/>
</dbReference>
<gene>
    <name evidence="6" type="ORF">P0O15_04035</name>
</gene>
<dbReference type="Pfam" id="PF03266">
    <property type="entry name" value="NTPase_1"/>
    <property type="match status" value="1"/>
</dbReference>
<evidence type="ECO:0000256" key="4">
    <source>
        <dbReference type="HAMAP-Rule" id="MF_00796"/>
    </source>
</evidence>
<keyword evidence="7" id="KW-1185">Reference proteome</keyword>
<feature type="binding site" evidence="4">
    <location>
        <begin position="9"/>
        <end position="16"/>
    </location>
    <ligand>
        <name>ATP</name>
        <dbReference type="ChEBI" id="CHEBI:30616"/>
    </ligand>
</feature>
<evidence type="ECO:0000256" key="3">
    <source>
        <dbReference type="ARBA" id="ARBA00022840"/>
    </source>
</evidence>
<proteinExistence type="inferred from homology"/>
<accession>A0ABT5X6L6</accession>
<comment type="function">
    <text evidence="4">Has nucleotide phosphatase activity towards ATP, GTP, CTP, TTP and UTP. May hydrolyze nucleoside diphosphates with lower efficiency.</text>
</comment>
<comment type="catalytic activity">
    <reaction evidence="4">
        <text>a ribonucleoside 5'-triphosphate + H2O = a ribonucleoside 5'-diphosphate + phosphate + H(+)</text>
        <dbReference type="Rhea" id="RHEA:23680"/>
        <dbReference type="ChEBI" id="CHEBI:15377"/>
        <dbReference type="ChEBI" id="CHEBI:15378"/>
        <dbReference type="ChEBI" id="CHEBI:43474"/>
        <dbReference type="ChEBI" id="CHEBI:57930"/>
        <dbReference type="ChEBI" id="CHEBI:61557"/>
        <dbReference type="EC" id="3.6.1.15"/>
    </reaction>
</comment>
<organism evidence="6 7">
    <name type="scientific">Candidatus Methanocrinis natronophilus</name>
    <dbReference type="NCBI Taxonomy" id="3033396"/>
    <lineage>
        <taxon>Archaea</taxon>
        <taxon>Methanobacteriati</taxon>
        <taxon>Methanobacteriota</taxon>
        <taxon>Stenosarchaea group</taxon>
        <taxon>Methanomicrobia</taxon>
        <taxon>Methanotrichales</taxon>
        <taxon>Methanotrichaceae</taxon>
        <taxon>Methanocrinis</taxon>
    </lineage>
</organism>
<evidence type="ECO:0000256" key="2">
    <source>
        <dbReference type="ARBA" id="ARBA00022801"/>
    </source>
</evidence>
<keyword evidence="3 4" id="KW-0067">ATP-binding</keyword>
<evidence type="ECO:0000313" key="6">
    <source>
        <dbReference type="EMBL" id="MDF0590341.1"/>
    </source>
</evidence>
<dbReference type="CDD" id="cd19482">
    <property type="entry name" value="RecA-like_Thep1"/>
    <property type="match status" value="1"/>
</dbReference>
<dbReference type="InterPro" id="IPR027417">
    <property type="entry name" value="P-loop_NTPase"/>
</dbReference>
<evidence type="ECO:0000256" key="1">
    <source>
        <dbReference type="ARBA" id="ARBA00022741"/>
    </source>
</evidence>
<keyword evidence="1 4" id="KW-0547">Nucleotide-binding</keyword>
<dbReference type="InterPro" id="IPR003593">
    <property type="entry name" value="AAA+_ATPase"/>
</dbReference>
<dbReference type="EMBL" id="JARFPK010000011">
    <property type="protein sequence ID" value="MDF0590341.1"/>
    <property type="molecule type" value="Genomic_DNA"/>
</dbReference>
<feature type="domain" description="AAA+ ATPase" evidence="5">
    <location>
        <begin position="1"/>
        <end position="155"/>
    </location>
</feature>
<name>A0ABT5X6L6_9EURY</name>
<dbReference type="SMART" id="SM00382">
    <property type="entry name" value="AAA"/>
    <property type="match status" value="1"/>
</dbReference>
<evidence type="ECO:0000313" key="7">
    <source>
        <dbReference type="Proteomes" id="UP001220010"/>
    </source>
</evidence>
<keyword evidence="2 4" id="KW-0378">Hydrolase</keyword>
<dbReference type="Gene3D" id="3.40.50.300">
    <property type="entry name" value="P-loop containing nucleotide triphosphate hydrolases"/>
    <property type="match status" value="1"/>
</dbReference>
<dbReference type="PANTHER" id="PTHR43146:SF1">
    <property type="entry name" value="CANCER-RELATED NUCLEOSIDE-TRIPHOSPHATASE"/>
    <property type="match status" value="1"/>
</dbReference>
<dbReference type="Proteomes" id="UP001220010">
    <property type="component" value="Unassembled WGS sequence"/>
</dbReference>
<feature type="binding site" evidence="4">
    <location>
        <begin position="97"/>
        <end position="104"/>
    </location>
    <ligand>
        <name>ATP</name>
        <dbReference type="ChEBI" id="CHEBI:30616"/>
    </ligand>
</feature>
<dbReference type="SUPFAM" id="SSF52540">
    <property type="entry name" value="P-loop containing nucleoside triphosphate hydrolases"/>
    <property type="match status" value="1"/>
</dbReference>
<evidence type="ECO:0000259" key="5">
    <source>
        <dbReference type="SMART" id="SM00382"/>
    </source>
</evidence>
<dbReference type="PANTHER" id="PTHR43146">
    <property type="entry name" value="CANCER-RELATED NUCLEOSIDE-TRIPHOSPHATASE"/>
    <property type="match status" value="1"/>
</dbReference>
<dbReference type="RefSeq" id="WP_316966092.1">
    <property type="nucleotide sequence ID" value="NZ_JARFPK010000011.1"/>
</dbReference>
<sequence length="172" mass="18680">MPERVAITGPPGLGKSTLVKKVIDLLGRRAGGVLAREVRRGRERTGFILEDLLTGEVGTLASVDRPGPKVGKYRVCLRDLEEVGAGAVERAVREAEVVVIDEVGPMELLSEPFTGAVEAALASDKTMLVVVHAKSSHPLAERIRRELRLFVVTEESRDLLPEEIVSILDPQL</sequence>